<evidence type="ECO:0000313" key="7">
    <source>
        <dbReference type="EMBL" id="MUN29333.1"/>
    </source>
</evidence>
<dbReference type="InterPro" id="IPR050681">
    <property type="entry name" value="CDF/SLC30A"/>
</dbReference>
<organism evidence="7 8">
    <name type="scientific">Sulfuracidifex metallicus DSM 6482 = JCM 9184</name>
    <dbReference type="NCBI Taxonomy" id="523847"/>
    <lineage>
        <taxon>Archaea</taxon>
        <taxon>Thermoproteota</taxon>
        <taxon>Thermoprotei</taxon>
        <taxon>Sulfolobales</taxon>
        <taxon>Sulfolobaceae</taxon>
        <taxon>Sulfuracidifex</taxon>
    </lineage>
</organism>
<dbReference type="GO" id="GO:0005385">
    <property type="term" value="F:zinc ion transmembrane transporter activity"/>
    <property type="evidence" value="ECO:0007669"/>
    <property type="project" value="TreeGrafter"/>
</dbReference>
<evidence type="ECO:0000256" key="5">
    <source>
        <dbReference type="SAM" id="Phobius"/>
    </source>
</evidence>
<keyword evidence="4 5" id="KW-0472">Membrane</keyword>
<comment type="subcellular location">
    <subcellularLocation>
        <location evidence="1">Membrane</location>
        <topology evidence="1">Multi-pass membrane protein</topology>
    </subcellularLocation>
</comment>
<dbReference type="Pfam" id="PF01545">
    <property type="entry name" value="Cation_efflux"/>
    <property type="match status" value="1"/>
</dbReference>
<feature type="transmembrane region" description="Helical" evidence="5">
    <location>
        <begin position="31"/>
        <end position="48"/>
    </location>
</feature>
<evidence type="ECO:0000259" key="6">
    <source>
        <dbReference type="Pfam" id="PF01545"/>
    </source>
</evidence>
<dbReference type="InterPro" id="IPR027469">
    <property type="entry name" value="Cation_efflux_TMD_sf"/>
</dbReference>
<protein>
    <submittedName>
        <fullName evidence="7">Cation diffusion facilitator family transporter</fullName>
    </submittedName>
</protein>
<feature type="transmembrane region" description="Helical" evidence="5">
    <location>
        <begin position="68"/>
        <end position="87"/>
    </location>
</feature>
<evidence type="ECO:0000256" key="3">
    <source>
        <dbReference type="ARBA" id="ARBA00022989"/>
    </source>
</evidence>
<accession>A0A6A9QU51</accession>
<evidence type="ECO:0000313" key="8">
    <source>
        <dbReference type="Proteomes" id="UP000470772"/>
    </source>
</evidence>
<dbReference type="PANTHER" id="PTHR11562:SF17">
    <property type="entry name" value="RE54080P-RELATED"/>
    <property type="match status" value="1"/>
</dbReference>
<evidence type="ECO:0000256" key="1">
    <source>
        <dbReference type="ARBA" id="ARBA00004141"/>
    </source>
</evidence>
<dbReference type="NCBIfam" id="TIGR01297">
    <property type="entry name" value="CDF"/>
    <property type="match status" value="1"/>
</dbReference>
<feature type="transmembrane region" description="Helical" evidence="5">
    <location>
        <begin position="131"/>
        <end position="149"/>
    </location>
</feature>
<dbReference type="Proteomes" id="UP000470772">
    <property type="component" value="Unassembled WGS sequence"/>
</dbReference>
<evidence type="ECO:0000256" key="4">
    <source>
        <dbReference type="ARBA" id="ARBA00023136"/>
    </source>
</evidence>
<proteinExistence type="predicted"/>
<dbReference type="EMBL" id="WGGD01000005">
    <property type="protein sequence ID" value="MUN29333.1"/>
    <property type="molecule type" value="Genomic_DNA"/>
</dbReference>
<name>A0A6A9QU51_SULME</name>
<gene>
    <name evidence="7" type="ORF">GC250_07780</name>
</gene>
<dbReference type="PANTHER" id="PTHR11562">
    <property type="entry name" value="CATION EFFLUX PROTEIN/ ZINC TRANSPORTER"/>
    <property type="match status" value="1"/>
</dbReference>
<dbReference type="RefSeq" id="WP_156016911.1">
    <property type="nucleotide sequence ID" value="NZ_WGGD01000005.1"/>
</dbReference>
<keyword evidence="2 5" id="KW-0812">Transmembrane</keyword>
<reference evidence="7 8" key="1">
    <citation type="submission" date="2019-10" db="EMBL/GenBank/DDBJ databases">
        <title>Sequencing and Assembly of Multiple Reported Metal-Biooxidizing Members of the Extremely Thermoacidophilic Archaeal Family Sulfolobaceae.</title>
        <authorList>
            <person name="Counts J.A."/>
            <person name="Kelly R.M."/>
        </authorList>
    </citation>
    <scope>NUCLEOTIDE SEQUENCE [LARGE SCALE GENOMIC DNA]</scope>
    <source>
        <strain evidence="7 8">DSM 6482</strain>
    </source>
</reference>
<dbReference type="GO" id="GO:0005886">
    <property type="term" value="C:plasma membrane"/>
    <property type="evidence" value="ECO:0007669"/>
    <property type="project" value="TreeGrafter"/>
</dbReference>
<feature type="transmembrane region" description="Helical" evidence="5">
    <location>
        <begin position="99"/>
        <end position="119"/>
    </location>
</feature>
<dbReference type="SUPFAM" id="SSF161111">
    <property type="entry name" value="Cation efflux protein transmembrane domain-like"/>
    <property type="match status" value="1"/>
</dbReference>
<feature type="transmembrane region" description="Helical" evidence="5">
    <location>
        <begin position="155"/>
        <end position="172"/>
    </location>
</feature>
<dbReference type="Gene3D" id="1.20.1510.10">
    <property type="entry name" value="Cation efflux protein transmembrane domain"/>
    <property type="match status" value="1"/>
</dbReference>
<evidence type="ECO:0000256" key="2">
    <source>
        <dbReference type="ARBA" id="ARBA00022692"/>
    </source>
</evidence>
<dbReference type="InterPro" id="IPR002524">
    <property type="entry name" value="Cation_efflux"/>
</dbReference>
<sequence>MEKTSIAFFTAFLSLFLVNLMDFSSLSLVEVIHAVGDLFVVLVSTRIVRDLNLRNGGFTYGLHRAEVFSVIMNVGIVLIGSLVAVIVSLEEVESSPFSYQLPLILGSFLAAFSVILANGRYGIKEHAVMDSINYIVGAFAGIVILFTNWNVLDPIIAIVLVIFNIYISIPILRHSYSILMERSPIDMAKVEEQLRQIDPSVHHLHVWAVCDHINAATLHLKANPDDRLEDLEKRRLKIEKVLKKYNINHVTVQFEINETDKATS</sequence>
<keyword evidence="8" id="KW-1185">Reference proteome</keyword>
<comment type="caution">
    <text evidence="7">The sequence shown here is derived from an EMBL/GenBank/DDBJ whole genome shotgun (WGS) entry which is preliminary data.</text>
</comment>
<keyword evidence="3 5" id="KW-1133">Transmembrane helix</keyword>
<feature type="domain" description="Cation efflux protein transmembrane" evidence="6">
    <location>
        <begin position="6"/>
        <end position="180"/>
    </location>
</feature>
<dbReference type="InterPro" id="IPR058533">
    <property type="entry name" value="Cation_efflux_TM"/>
</dbReference>
<dbReference type="AlphaFoldDB" id="A0A6A9QU51"/>